<organism evidence="3 6">
    <name type="scientific">Rotaria socialis</name>
    <dbReference type="NCBI Taxonomy" id="392032"/>
    <lineage>
        <taxon>Eukaryota</taxon>
        <taxon>Metazoa</taxon>
        <taxon>Spiralia</taxon>
        <taxon>Gnathifera</taxon>
        <taxon>Rotifera</taxon>
        <taxon>Eurotatoria</taxon>
        <taxon>Bdelloidea</taxon>
        <taxon>Philodinida</taxon>
        <taxon>Philodinidae</taxon>
        <taxon>Rotaria</taxon>
    </lineage>
</organism>
<name>A0A818P2P7_9BILA</name>
<dbReference type="AlphaFoldDB" id="A0A818P2P7"/>
<dbReference type="EMBL" id="CAJOBR010003173">
    <property type="protein sequence ID" value="CAF4726798.1"/>
    <property type="molecule type" value="Genomic_DNA"/>
</dbReference>
<dbReference type="EMBL" id="CAJNYT010003926">
    <property type="protein sequence ID" value="CAF3616974.1"/>
    <property type="molecule type" value="Genomic_DNA"/>
</dbReference>
<protein>
    <submittedName>
        <fullName evidence="3">Uncharacterized protein</fullName>
    </submittedName>
</protein>
<dbReference type="Proteomes" id="UP000663862">
    <property type="component" value="Unassembled WGS sequence"/>
</dbReference>
<dbReference type="EMBL" id="CAJOBQ010000713">
    <property type="protein sequence ID" value="CAF4407004.1"/>
    <property type="molecule type" value="Genomic_DNA"/>
</dbReference>
<evidence type="ECO:0000313" key="2">
    <source>
        <dbReference type="EMBL" id="CAF3374416.1"/>
    </source>
</evidence>
<dbReference type="Proteomes" id="UP000663848">
    <property type="component" value="Unassembled WGS sequence"/>
</dbReference>
<sequence>MARLQTLFFLAAFSFTSGLDFKTKLLTKQGKFHFVDASSFNGKYENTDDDENNYFLKSSLAAISFTQSNMNLDCAICALDDIFNPQTNYTCFNMGLSGMTICTCPDGQYTVNTRCRLCDRPNLCGSGNNTYCSENPIGRPSGYTCFCPNNQFTYNKPCSDLPTTTQKTTTTTTTRPILTLYDSLGRVQGYINLTENAQVAERDHMSSFYRGAAVRGSKPRSVGIYRVRFLIERMYLNRKLFIGVQSSTVSQCTYNMGYEDIYESTANCYYTPATGWFGNNSIAMHGRGYDSSTSAGPDYTGNYEQYYITNDIVTLIINCEEATLTLKNERTNKEYQMFINDHKSYYSRLPWIIYINLYYPGDKIRLLPLEDL</sequence>
<evidence type="ECO:0000313" key="3">
    <source>
        <dbReference type="EMBL" id="CAF3616974.1"/>
    </source>
</evidence>
<accession>A0A818P2P7</accession>
<evidence type="ECO:0000313" key="5">
    <source>
        <dbReference type="EMBL" id="CAF4726798.1"/>
    </source>
</evidence>
<gene>
    <name evidence="2" type="ORF">FME351_LOCUS6650</name>
    <name evidence="3" type="ORF">GRG538_LOCUS23469</name>
    <name evidence="5" type="ORF">QYT958_LOCUS19318</name>
    <name evidence="4" type="ORF">TSG867_LOCUS13422</name>
</gene>
<dbReference type="EMBL" id="CAJNYU010000560">
    <property type="protein sequence ID" value="CAF3374416.1"/>
    <property type="molecule type" value="Genomic_DNA"/>
</dbReference>
<feature type="chain" id="PRO_5036233722" evidence="1">
    <location>
        <begin position="19"/>
        <end position="372"/>
    </location>
</feature>
<dbReference type="Proteomes" id="UP000663872">
    <property type="component" value="Unassembled WGS sequence"/>
</dbReference>
<feature type="signal peptide" evidence="1">
    <location>
        <begin position="1"/>
        <end position="18"/>
    </location>
</feature>
<proteinExistence type="predicted"/>
<evidence type="ECO:0000313" key="4">
    <source>
        <dbReference type="EMBL" id="CAF4407004.1"/>
    </source>
</evidence>
<dbReference type="Proteomes" id="UP000663869">
    <property type="component" value="Unassembled WGS sequence"/>
</dbReference>
<reference evidence="3" key="1">
    <citation type="submission" date="2021-02" db="EMBL/GenBank/DDBJ databases">
        <authorList>
            <person name="Nowell W R."/>
        </authorList>
    </citation>
    <scope>NUCLEOTIDE SEQUENCE</scope>
</reference>
<evidence type="ECO:0000313" key="6">
    <source>
        <dbReference type="Proteomes" id="UP000663872"/>
    </source>
</evidence>
<keyword evidence="1" id="KW-0732">Signal</keyword>
<evidence type="ECO:0000256" key="1">
    <source>
        <dbReference type="SAM" id="SignalP"/>
    </source>
</evidence>
<comment type="caution">
    <text evidence="3">The sequence shown here is derived from an EMBL/GenBank/DDBJ whole genome shotgun (WGS) entry which is preliminary data.</text>
</comment>